<name>A0A4Q7ZIB6_9ACTN</name>
<keyword evidence="2" id="KW-1185">Reference proteome</keyword>
<dbReference type="AlphaFoldDB" id="A0A4Q7ZIB6"/>
<dbReference type="OrthoDB" id="4773254at2"/>
<dbReference type="Pfam" id="PF10604">
    <property type="entry name" value="Polyketide_cyc2"/>
    <property type="match status" value="1"/>
</dbReference>
<dbReference type="CDD" id="cd07812">
    <property type="entry name" value="SRPBCC"/>
    <property type="match status" value="1"/>
</dbReference>
<organism evidence="1 2">
    <name type="scientific">Krasilnikovia cinnamomea</name>
    <dbReference type="NCBI Taxonomy" id="349313"/>
    <lineage>
        <taxon>Bacteria</taxon>
        <taxon>Bacillati</taxon>
        <taxon>Actinomycetota</taxon>
        <taxon>Actinomycetes</taxon>
        <taxon>Micromonosporales</taxon>
        <taxon>Micromonosporaceae</taxon>
        <taxon>Krasilnikovia</taxon>
    </lineage>
</organism>
<dbReference type="InterPro" id="IPR023393">
    <property type="entry name" value="START-like_dom_sf"/>
</dbReference>
<sequence length="160" mass="17345">MSTVAVTRLVEAPVSEVWRVFTDLSRRAQWLSTVHRVEPVTPGEFRSGTTWREARIMADGSEITEEFRVSDCAVPEQFVVESPGIGADYRMTYTFAPVTAGRHRGGTMVTAVQDGTPTEPRGRLLALVFGGLAARTVEGALRQDLDDLAHAAANPSTEAA</sequence>
<evidence type="ECO:0000313" key="1">
    <source>
        <dbReference type="EMBL" id="RZU50582.1"/>
    </source>
</evidence>
<dbReference type="SUPFAM" id="SSF55961">
    <property type="entry name" value="Bet v1-like"/>
    <property type="match status" value="1"/>
</dbReference>
<protein>
    <submittedName>
        <fullName evidence="1">Uncharacterized protein YndB with AHSA1/START domain</fullName>
    </submittedName>
</protein>
<evidence type="ECO:0000313" key="2">
    <source>
        <dbReference type="Proteomes" id="UP000292564"/>
    </source>
</evidence>
<accession>A0A4Q7ZIB6</accession>
<gene>
    <name evidence="1" type="ORF">EV385_2357</name>
</gene>
<comment type="caution">
    <text evidence="1">The sequence shown here is derived from an EMBL/GenBank/DDBJ whole genome shotgun (WGS) entry which is preliminary data.</text>
</comment>
<dbReference type="InterPro" id="IPR019587">
    <property type="entry name" value="Polyketide_cyclase/dehydratase"/>
</dbReference>
<dbReference type="EMBL" id="SHKY01000001">
    <property type="protein sequence ID" value="RZU50582.1"/>
    <property type="molecule type" value="Genomic_DNA"/>
</dbReference>
<dbReference type="Gene3D" id="3.30.530.20">
    <property type="match status" value="1"/>
</dbReference>
<proteinExistence type="predicted"/>
<dbReference type="Proteomes" id="UP000292564">
    <property type="component" value="Unassembled WGS sequence"/>
</dbReference>
<dbReference type="RefSeq" id="WP_130509486.1">
    <property type="nucleotide sequence ID" value="NZ_SHKY01000001.1"/>
</dbReference>
<reference evidence="1 2" key="1">
    <citation type="submission" date="2019-02" db="EMBL/GenBank/DDBJ databases">
        <title>Sequencing the genomes of 1000 actinobacteria strains.</title>
        <authorList>
            <person name="Klenk H.-P."/>
        </authorList>
    </citation>
    <scope>NUCLEOTIDE SEQUENCE [LARGE SCALE GENOMIC DNA]</scope>
    <source>
        <strain evidence="1 2">DSM 45162</strain>
    </source>
</reference>